<feature type="region of interest" description="Disordered" evidence="1">
    <location>
        <begin position="51"/>
        <end position="108"/>
    </location>
</feature>
<proteinExistence type="predicted"/>
<dbReference type="Proteomes" id="UP000499080">
    <property type="component" value="Unassembled WGS sequence"/>
</dbReference>
<dbReference type="AlphaFoldDB" id="A0A4Y2MD90"/>
<evidence type="ECO:0000256" key="1">
    <source>
        <dbReference type="SAM" id="MobiDB-lite"/>
    </source>
</evidence>
<protein>
    <submittedName>
        <fullName evidence="2">Uncharacterized protein</fullName>
    </submittedName>
</protein>
<gene>
    <name evidence="2" type="ORF">AVEN_13809_1</name>
</gene>
<name>A0A4Y2MD90_ARAVE</name>
<dbReference type="EMBL" id="BGPR01007024">
    <property type="protein sequence ID" value="GBN23666.1"/>
    <property type="molecule type" value="Genomic_DNA"/>
</dbReference>
<sequence>MNLSDRAIHFPKSSSFVLNRNRSQYLSHRCIVSQHTLFSFHADKANKTKLAKHENLHPPSTMKHRSRKLKTKHGLISGCRDKTHTQHALLSQASEKPNKEEKKKERVKIKQAAIFPTYSSRHGSLTP</sequence>
<evidence type="ECO:0000313" key="2">
    <source>
        <dbReference type="EMBL" id="GBN23666.1"/>
    </source>
</evidence>
<feature type="compositionally biased region" description="Basic residues" evidence="1">
    <location>
        <begin position="62"/>
        <end position="73"/>
    </location>
</feature>
<organism evidence="2 3">
    <name type="scientific">Araneus ventricosus</name>
    <name type="common">Orbweaver spider</name>
    <name type="synonym">Epeira ventricosa</name>
    <dbReference type="NCBI Taxonomy" id="182803"/>
    <lineage>
        <taxon>Eukaryota</taxon>
        <taxon>Metazoa</taxon>
        <taxon>Ecdysozoa</taxon>
        <taxon>Arthropoda</taxon>
        <taxon>Chelicerata</taxon>
        <taxon>Arachnida</taxon>
        <taxon>Araneae</taxon>
        <taxon>Araneomorphae</taxon>
        <taxon>Entelegynae</taxon>
        <taxon>Araneoidea</taxon>
        <taxon>Araneidae</taxon>
        <taxon>Araneus</taxon>
    </lineage>
</organism>
<evidence type="ECO:0000313" key="3">
    <source>
        <dbReference type="Proteomes" id="UP000499080"/>
    </source>
</evidence>
<comment type="caution">
    <text evidence="2">The sequence shown here is derived from an EMBL/GenBank/DDBJ whole genome shotgun (WGS) entry which is preliminary data.</text>
</comment>
<keyword evidence="3" id="KW-1185">Reference proteome</keyword>
<accession>A0A4Y2MD90</accession>
<reference evidence="2 3" key="1">
    <citation type="journal article" date="2019" name="Sci. Rep.">
        <title>Orb-weaving spider Araneus ventricosus genome elucidates the spidroin gene catalogue.</title>
        <authorList>
            <person name="Kono N."/>
            <person name="Nakamura H."/>
            <person name="Ohtoshi R."/>
            <person name="Moran D.A.P."/>
            <person name="Shinohara A."/>
            <person name="Yoshida Y."/>
            <person name="Fujiwara M."/>
            <person name="Mori M."/>
            <person name="Tomita M."/>
            <person name="Arakawa K."/>
        </authorList>
    </citation>
    <scope>NUCLEOTIDE SEQUENCE [LARGE SCALE GENOMIC DNA]</scope>
</reference>